<protein>
    <submittedName>
        <fullName evidence="1">Putative secreted protein</fullName>
    </submittedName>
</protein>
<sequence>MVAHPHLTARRGRMRAAAALPTAPAGVAMEAAAERPPTPVAQTVGATVLPAVVAPTATTPALPNTHDSTIKHCVHGHARIREISDL</sequence>
<dbReference type="AlphaFoldDB" id="A0A2M4B0I1"/>
<dbReference type="EMBL" id="GGFK01013233">
    <property type="protein sequence ID" value="MBW46554.1"/>
    <property type="molecule type" value="Transcribed_RNA"/>
</dbReference>
<reference evidence="1" key="1">
    <citation type="submission" date="2018-01" db="EMBL/GenBank/DDBJ databases">
        <title>An insight into the sialome of Amazonian anophelines.</title>
        <authorList>
            <person name="Ribeiro J.M."/>
            <person name="Scarpassa V."/>
            <person name="Calvo E."/>
        </authorList>
    </citation>
    <scope>NUCLEOTIDE SEQUENCE</scope>
    <source>
        <tissue evidence="1">Salivary glands</tissue>
    </source>
</reference>
<name>A0A2M4B0I1_9DIPT</name>
<proteinExistence type="predicted"/>
<organism evidence="1">
    <name type="scientific">Anopheles triannulatus</name>
    <dbReference type="NCBI Taxonomy" id="58253"/>
    <lineage>
        <taxon>Eukaryota</taxon>
        <taxon>Metazoa</taxon>
        <taxon>Ecdysozoa</taxon>
        <taxon>Arthropoda</taxon>
        <taxon>Hexapoda</taxon>
        <taxon>Insecta</taxon>
        <taxon>Pterygota</taxon>
        <taxon>Neoptera</taxon>
        <taxon>Endopterygota</taxon>
        <taxon>Diptera</taxon>
        <taxon>Nematocera</taxon>
        <taxon>Culicoidea</taxon>
        <taxon>Culicidae</taxon>
        <taxon>Anophelinae</taxon>
        <taxon>Anopheles</taxon>
    </lineage>
</organism>
<accession>A0A2M4B0I1</accession>
<evidence type="ECO:0000313" key="1">
    <source>
        <dbReference type="EMBL" id="MBW46554.1"/>
    </source>
</evidence>